<feature type="domain" description="GIY-YIG" evidence="8">
    <location>
        <begin position="15"/>
        <end position="94"/>
    </location>
</feature>
<dbReference type="Gene3D" id="3.40.1440.10">
    <property type="entry name" value="GIY-YIG endonuclease"/>
    <property type="match status" value="1"/>
</dbReference>
<dbReference type="InterPro" id="IPR036876">
    <property type="entry name" value="UVR_dom_sf"/>
</dbReference>
<keyword evidence="5 7" id="KW-0234">DNA repair</keyword>
<keyword evidence="3 7" id="KW-0228">DNA excision</keyword>
<dbReference type="Gene3D" id="1.10.150.20">
    <property type="entry name" value="5' to 3' exonuclease, C-terminal subdomain"/>
    <property type="match status" value="1"/>
</dbReference>
<dbReference type="GO" id="GO:0009381">
    <property type="term" value="F:excinuclease ABC activity"/>
    <property type="evidence" value="ECO:0007669"/>
    <property type="project" value="UniProtKB-UniRule"/>
</dbReference>
<dbReference type="HAMAP" id="MF_00203">
    <property type="entry name" value="UvrC"/>
    <property type="match status" value="1"/>
</dbReference>
<dbReference type="OrthoDB" id="9804933at2"/>
<keyword evidence="4 7" id="KW-0267">Excision nuclease</keyword>
<dbReference type="InterPro" id="IPR035901">
    <property type="entry name" value="GIY-YIG_endonuc_sf"/>
</dbReference>
<reference evidence="10" key="1">
    <citation type="journal article" date="2015" name="Genome Announc.">
        <title>Draft Genome Sequence of Bacteroidales Strain TBC1, a Novel Isolate from a Methanogenic Wastewater Treatment System.</title>
        <authorList>
            <person name="Tourlousse D.M."/>
            <person name="Matsuura N."/>
            <person name="Sun L."/>
            <person name="Toyonaga M."/>
            <person name="Kuroda K."/>
            <person name="Ohashi A."/>
            <person name="Cruz R."/>
            <person name="Yamaguchi T."/>
            <person name="Sekiguchi Y."/>
        </authorList>
    </citation>
    <scope>NUCLEOTIDE SEQUENCE [LARGE SCALE GENOMIC DNA]</scope>
    <source>
        <strain evidence="10">TBC1</strain>
    </source>
</reference>
<dbReference type="RefSeq" id="WP_062041406.1">
    <property type="nucleotide sequence ID" value="NZ_DF968182.1"/>
</dbReference>
<dbReference type="SUPFAM" id="SSF82771">
    <property type="entry name" value="GIY-YIG endonuclease"/>
    <property type="match status" value="1"/>
</dbReference>
<dbReference type="PANTHER" id="PTHR30562">
    <property type="entry name" value="UVRC/OXIDOREDUCTASE"/>
    <property type="match status" value="1"/>
</dbReference>
<dbReference type="AlphaFoldDB" id="A0A0S7C145"/>
<comment type="subcellular location">
    <subcellularLocation>
        <location evidence="7">Cytoplasm</location>
    </subcellularLocation>
</comment>
<feature type="domain" description="UvrC family homology region profile" evidence="9">
    <location>
        <begin position="263"/>
        <end position="474"/>
    </location>
</feature>
<evidence type="ECO:0000256" key="1">
    <source>
        <dbReference type="ARBA" id="ARBA00022490"/>
    </source>
</evidence>
<comment type="similarity">
    <text evidence="7">Belongs to the UvrC family.</text>
</comment>
<evidence type="ECO:0000259" key="9">
    <source>
        <dbReference type="PROSITE" id="PS50165"/>
    </source>
</evidence>
<evidence type="ECO:0000259" key="8">
    <source>
        <dbReference type="PROSITE" id="PS50164"/>
    </source>
</evidence>
<dbReference type="GO" id="GO:0006289">
    <property type="term" value="P:nucleotide-excision repair"/>
    <property type="evidence" value="ECO:0007669"/>
    <property type="project" value="UniProtKB-UniRule"/>
</dbReference>
<dbReference type="SUPFAM" id="SSF46600">
    <property type="entry name" value="C-terminal UvrC-binding domain of UvrB"/>
    <property type="match status" value="1"/>
</dbReference>
<dbReference type="GO" id="GO:0009380">
    <property type="term" value="C:excinuclease repair complex"/>
    <property type="evidence" value="ECO:0007669"/>
    <property type="project" value="InterPro"/>
</dbReference>
<dbReference type="SUPFAM" id="SSF47781">
    <property type="entry name" value="RuvA domain 2-like"/>
    <property type="match status" value="1"/>
</dbReference>
<keyword evidence="6 7" id="KW-0742">SOS response</keyword>
<dbReference type="InterPro" id="IPR038476">
    <property type="entry name" value="UvrC_RNase_H_dom_sf"/>
</dbReference>
<dbReference type="Pfam" id="PF22920">
    <property type="entry name" value="UvrC_RNaseH"/>
    <property type="match status" value="1"/>
</dbReference>
<name>A0A0S7C145_9BACT</name>
<dbReference type="InterPro" id="IPR004791">
    <property type="entry name" value="UvrC"/>
</dbReference>
<comment type="subunit">
    <text evidence="7">Interacts with UvrB in an incision complex.</text>
</comment>
<evidence type="ECO:0000256" key="4">
    <source>
        <dbReference type="ARBA" id="ARBA00022881"/>
    </source>
</evidence>
<dbReference type="PATRIC" id="fig|1678841.3.peg.2139"/>
<comment type="function">
    <text evidence="7">The UvrABC repair system catalyzes the recognition and processing of DNA lesions. UvrC both incises the 5' and 3' sides of the lesion. The N-terminal half is responsible for the 3' incision and the C-terminal half is responsible for the 5' incision.</text>
</comment>
<dbReference type="Pfam" id="PF14520">
    <property type="entry name" value="HHH_5"/>
    <property type="match status" value="1"/>
</dbReference>
<dbReference type="Pfam" id="PF01541">
    <property type="entry name" value="GIY-YIG"/>
    <property type="match status" value="1"/>
</dbReference>
<sequence length="606" mass="69392">MPAEKISKILKTLPSNPGVYQYFDKEGRIIYIGKAKNLKKRVMSYFNKDASLTGKVRVLVSKIADIRWIVVDSEYDALLLENNLIKEYQPRYNIMLKDDKTYPWICIKKEPFPRVFPTRNLIRDGSEYFGPYASVKMMNTLLDLVRQLYPLRNCSLNLGKKQIEAGKYKVCLEFHIGNCLGPCEGLQSEEDYMETIRGIRSIIRGNIGMVRNQLHELMKQHADAFAFEKAQIIKEKIELLDRFQSKSLVVNPSINNVDVFSIIEDAQAAYVNFVKVASGAIIQSHTVELKKKLDETTEELLSLAIADLHPRFTSGATEIIVPLMPEFQLLGITYTVPQRGDKKQLLELSERNAKYYQLDKQRQKELVDPERRVNRILDTIKKDLGLKEQPVHMECFDNSNIQGSFPVAAMVVFRHAKPEKKDYRHFNIKTVEGPNDFASMEEVVYRRYSRLLEEGSSLPQVVIIDGGKGQLSSAMTSIQKLGLQDKIQLIGIAKKLEELYFPGDPLPLHLDKKSETLRVIQQMRDEAHRFGITHHRKRREKGTIKTSLSDIEGIGSATAQTLLRKFKSVKNIKMATLDELKAAIGNNRAEIVYAHFAEEKEKKQDK</sequence>
<protein>
    <recommendedName>
        <fullName evidence="7">UvrABC system protein C</fullName>
        <shortName evidence="7">Protein UvrC</shortName>
    </recommendedName>
    <alternativeName>
        <fullName evidence="7">Excinuclease ABC subunit C</fullName>
    </alternativeName>
</protein>
<gene>
    <name evidence="7" type="primary">uvrC</name>
    <name evidence="10" type="ORF">TBC1_111916</name>
</gene>
<accession>A0A0S7C145</accession>
<dbReference type="GO" id="GO:0005737">
    <property type="term" value="C:cytoplasm"/>
    <property type="evidence" value="ECO:0007669"/>
    <property type="project" value="UniProtKB-SubCell"/>
</dbReference>
<dbReference type="InterPro" id="IPR050066">
    <property type="entry name" value="UvrABC_protein_C"/>
</dbReference>
<dbReference type="InterPro" id="IPR001162">
    <property type="entry name" value="UvrC_RNase_H_dom"/>
</dbReference>
<dbReference type="CDD" id="cd10434">
    <property type="entry name" value="GIY-YIG_UvrC_Cho"/>
    <property type="match status" value="1"/>
</dbReference>
<dbReference type="EMBL" id="DF968182">
    <property type="protein sequence ID" value="GAP43758.1"/>
    <property type="molecule type" value="Genomic_DNA"/>
</dbReference>
<keyword evidence="1 7" id="KW-0963">Cytoplasm</keyword>
<dbReference type="InterPro" id="IPR047296">
    <property type="entry name" value="GIY-YIG_UvrC_Cho"/>
</dbReference>
<organism evidence="10">
    <name type="scientific">Lentimicrobium saccharophilum</name>
    <dbReference type="NCBI Taxonomy" id="1678841"/>
    <lineage>
        <taxon>Bacteria</taxon>
        <taxon>Pseudomonadati</taxon>
        <taxon>Bacteroidota</taxon>
        <taxon>Bacteroidia</taxon>
        <taxon>Bacteroidales</taxon>
        <taxon>Lentimicrobiaceae</taxon>
        <taxon>Lentimicrobium</taxon>
    </lineage>
</organism>
<dbReference type="SMART" id="SM00465">
    <property type="entry name" value="GIYc"/>
    <property type="match status" value="1"/>
</dbReference>
<evidence type="ECO:0000256" key="6">
    <source>
        <dbReference type="ARBA" id="ARBA00023236"/>
    </source>
</evidence>
<dbReference type="PROSITE" id="PS50165">
    <property type="entry name" value="UVRC"/>
    <property type="match status" value="1"/>
</dbReference>
<dbReference type="Pfam" id="PF08459">
    <property type="entry name" value="UvrC_RNaseH_dom"/>
    <property type="match status" value="1"/>
</dbReference>
<keyword evidence="2 7" id="KW-0227">DNA damage</keyword>
<evidence type="ECO:0000256" key="7">
    <source>
        <dbReference type="HAMAP-Rule" id="MF_00203"/>
    </source>
</evidence>
<evidence type="ECO:0000313" key="10">
    <source>
        <dbReference type="EMBL" id="GAP43758.1"/>
    </source>
</evidence>
<keyword evidence="11" id="KW-1185">Reference proteome</keyword>
<evidence type="ECO:0000256" key="5">
    <source>
        <dbReference type="ARBA" id="ARBA00023204"/>
    </source>
</evidence>
<dbReference type="Proteomes" id="UP000053091">
    <property type="component" value="Unassembled WGS sequence"/>
</dbReference>
<evidence type="ECO:0000313" key="11">
    <source>
        <dbReference type="Proteomes" id="UP000053091"/>
    </source>
</evidence>
<dbReference type="PROSITE" id="PS50164">
    <property type="entry name" value="GIY_YIG"/>
    <property type="match status" value="1"/>
</dbReference>
<dbReference type="NCBIfam" id="TIGR00194">
    <property type="entry name" value="uvrC"/>
    <property type="match status" value="1"/>
</dbReference>
<dbReference type="InterPro" id="IPR010994">
    <property type="entry name" value="RuvA_2-like"/>
</dbReference>
<dbReference type="GO" id="GO:0009432">
    <property type="term" value="P:SOS response"/>
    <property type="evidence" value="ECO:0007669"/>
    <property type="project" value="UniProtKB-UniRule"/>
</dbReference>
<evidence type="ECO:0000256" key="3">
    <source>
        <dbReference type="ARBA" id="ARBA00022769"/>
    </source>
</evidence>
<dbReference type="FunFam" id="3.40.1440.10:FF:000001">
    <property type="entry name" value="UvrABC system protein C"/>
    <property type="match status" value="1"/>
</dbReference>
<dbReference type="PANTHER" id="PTHR30562:SF1">
    <property type="entry name" value="UVRABC SYSTEM PROTEIN C"/>
    <property type="match status" value="1"/>
</dbReference>
<dbReference type="Gene3D" id="3.30.420.340">
    <property type="entry name" value="UvrC, RNAse H endonuclease domain"/>
    <property type="match status" value="1"/>
</dbReference>
<proteinExistence type="inferred from homology"/>
<evidence type="ECO:0000256" key="2">
    <source>
        <dbReference type="ARBA" id="ARBA00022763"/>
    </source>
</evidence>
<dbReference type="GO" id="GO:0003677">
    <property type="term" value="F:DNA binding"/>
    <property type="evidence" value="ECO:0007669"/>
    <property type="project" value="UniProtKB-UniRule"/>
</dbReference>
<dbReference type="STRING" id="1678841.TBC1_111916"/>
<dbReference type="InterPro" id="IPR000305">
    <property type="entry name" value="GIY-YIG_endonuc"/>
</dbReference>